<evidence type="ECO:0000256" key="1">
    <source>
        <dbReference type="RuleBase" id="RU366020"/>
    </source>
</evidence>
<evidence type="ECO:0000256" key="2">
    <source>
        <dbReference type="SAM" id="MobiDB-lite"/>
    </source>
</evidence>
<evidence type="ECO:0000313" key="5">
    <source>
        <dbReference type="RefSeq" id="XP_008218905.1"/>
    </source>
</evidence>
<sequence>MADPFLCLVRGRCLSFSGFSPAPFPSPKPFFHEKLGSIHAPIAGFPKPRPTLLPHSSSQLHLISTSEWFDGSVVFCFGDESEKAVAVPTETEIGKEDCECQVVTETNNTSSLHVQNSELSKEFLGSNVHESKIEPEIRAFPASDGAAKENAVVDTYPNAVSATSTNNNVTGEEETGHAATTTAADETEKSSKVLAENAPSTNSEDKFTEGKAHRRDVSGVSTTRVVELHTFEGTPDGEDRSAVLQLSSSAAVLPHLPKLAENPPSRNVEDEFTEGKSQRGDVSGVSTPRKVEVHTVQGTSDGEDISAAVLQLFSSAALLPHPSKVDTHFQRQRYTDTMKFDGGEDAYFVACQNWLGVADGVGQWSLEGVNPGHYARELMETCERFVSDCKGIPLTEPEEVLIRAAAKTKAPGLSTVLVAYFDGQALHVANIGNSGFIVIRNGAVFKRSSPMVHEFNFPLQIARGDDPSKLIERYQIDLDDGDVIVTATDGLFDNLYEQEIISIVSKSMQTTLKLEDITKFLATSAQEVGQSTSRRSPYADAAEASGYVGCSGGKLDDVTVILSYVQKKSSTLQ</sequence>
<feature type="domain" description="PPM-type phosphatase" evidence="3">
    <location>
        <begin position="331"/>
        <end position="565"/>
    </location>
</feature>
<dbReference type="GeneID" id="103319168"/>
<feature type="compositionally biased region" description="Basic and acidic residues" evidence="2">
    <location>
        <begin position="267"/>
        <end position="279"/>
    </location>
</feature>
<accession>A0ABM0N3C1</accession>
<keyword evidence="1" id="KW-0464">Manganese</keyword>
<dbReference type="InterPro" id="IPR039123">
    <property type="entry name" value="PPTC7"/>
</dbReference>
<dbReference type="EC" id="3.1.3.16" evidence="1"/>
<dbReference type="SMART" id="SM00332">
    <property type="entry name" value="PP2Cc"/>
    <property type="match status" value="1"/>
</dbReference>
<evidence type="ECO:0000259" key="3">
    <source>
        <dbReference type="PROSITE" id="PS51746"/>
    </source>
</evidence>
<dbReference type="RefSeq" id="XP_008218905.1">
    <property type="nucleotide sequence ID" value="XM_008220683.1"/>
</dbReference>
<gene>
    <name evidence="5" type="primary">LOC103319168</name>
</gene>
<dbReference type="InterPro" id="IPR036457">
    <property type="entry name" value="PPM-type-like_dom_sf"/>
</dbReference>
<name>A0ABM0N3C1_PRUMU</name>
<feature type="region of interest" description="Disordered" evidence="2">
    <location>
        <begin position="257"/>
        <end position="288"/>
    </location>
</feature>
<keyword evidence="1" id="KW-0479">Metal-binding</keyword>
<dbReference type="SMART" id="SM00331">
    <property type="entry name" value="PP2C_SIG"/>
    <property type="match status" value="1"/>
</dbReference>
<comment type="similarity">
    <text evidence="1">Belongs to the PP2C family.</text>
</comment>
<dbReference type="PROSITE" id="PS51746">
    <property type="entry name" value="PPM_2"/>
    <property type="match status" value="1"/>
</dbReference>
<dbReference type="InterPro" id="IPR001932">
    <property type="entry name" value="PPM-type_phosphatase-like_dom"/>
</dbReference>
<comment type="cofactor">
    <cofactor evidence="1">
        <name>Mn(2+)</name>
        <dbReference type="ChEBI" id="CHEBI:29035"/>
    </cofactor>
</comment>
<dbReference type="PANTHER" id="PTHR12320:SF1">
    <property type="entry name" value="PROTEIN PHOSPHATASE PTC7 HOMOLOG"/>
    <property type="match status" value="1"/>
</dbReference>
<keyword evidence="4" id="KW-1185">Reference proteome</keyword>
<keyword evidence="1" id="KW-0904">Protein phosphatase</keyword>
<comment type="catalytic activity">
    <reaction evidence="1">
        <text>O-phospho-L-seryl-[protein] + H2O = L-seryl-[protein] + phosphate</text>
        <dbReference type="Rhea" id="RHEA:20629"/>
        <dbReference type="Rhea" id="RHEA-COMP:9863"/>
        <dbReference type="Rhea" id="RHEA-COMP:11604"/>
        <dbReference type="ChEBI" id="CHEBI:15377"/>
        <dbReference type="ChEBI" id="CHEBI:29999"/>
        <dbReference type="ChEBI" id="CHEBI:43474"/>
        <dbReference type="ChEBI" id="CHEBI:83421"/>
        <dbReference type="EC" id="3.1.3.16"/>
    </reaction>
</comment>
<dbReference type="Proteomes" id="UP000694861">
    <property type="component" value="Linkage group LG2"/>
</dbReference>
<organism evidence="4 5">
    <name type="scientific">Prunus mume</name>
    <name type="common">Japanese apricot</name>
    <name type="synonym">Armeniaca mume</name>
    <dbReference type="NCBI Taxonomy" id="102107"/>
    <lineage>
        <taxon>Eukaryota</taxon>
        <taxon>Viridiplantae</taxon>
        <taxon>Streptophyta</taxon>
        <taxon>Embryophyta</taxon>
        <taxon>Tracheophyta</taxon>
        <taxon>Spermatophyta</taxon>
        <taxon>Magnoliopsida</taxon>
        <taxon>eudicotyledons</taxon>
        <taxon>Gunneridae</taxon>
        <taxon>Pentapetalae</taxon>
        <taxon>rosids</taxon>
        <taxon>fabids</taxon>
        <taxon>Rosales</taxon>
        <taxon>Rosaceae</taxon>
        <taxon>Amygdaloideae</taxon>
        <taxon>Amygdaleae</taxon>
        <taxon>Prunus</taxon>
    </lineage>
</organism>
<keyword evidence="1" id="KW-0460">Magnesium</keyword>
<keyword evidence="1" id="KW-0378">Hydrolase</keyword>
<comment type="cofactor">
    <cofactor evidence="1">
        <name>Mg(2+)</name>
        <dbReference type="ChEBI" id="CHEBI:18420"/>
    </cofactor>
</comment>
<feature type="region of interest" description="Disordered" evidence="2">
    <location>
        <begin position="163"/>
        <end position="221"/>
    </location>
</feature>
<reference evidence="4" key="1">
    <citation type="journal article" date="2012" name="Nat. Commun.">
        <title>The genome of Prunus mume.</title>
        <authorList>
            <person name="Zhang Q."/>
            <person name="Chen W."/>
            <person name="Sun L."/>
            <person name="Zhao F."/>
            <person name="Huang B."/>
            <person name="Yang W."/>
            <person name="Tao Y."/>
            <person name="Wang J."/>
            <person name="Yuan Z."/>
            <person name="Fan G."/>
            <person name="Xing Z."/>
            <person name="Han C."/>
            <person name="Pan H."/>
            <person name="Zhong X."/>
            <person name="Shi W."/>
            <person name="Liang X."/>
            <person name="Du D."/>
            <person name="Sun F."/>
            <person name="Xu Z."/>
            <person name="Hao R."/>
            <person name="Lv T."/>
            <person name="Lv Y."/>
            <person name="Zheng Z."/>
            <person name="Sun M."/>
            <person name="Luo L."/>
            <person name="Cai M."/>
            <person name="Gao Y."/>
            <person name="Wang J."/>
            <person name="Yin Y."/>
            <person name="Xu X."/>
            <person name="Cheng T."/>
            <person name="Wang J."/>
        </authorList>
    </citation>
    <scope>NUCLEOTIDE SEQUENCE [LARGE SCALE GENOMIC DNA]</scope>
</reference>
<evidence type="ECO:0000313" key="4">
    <source>
        <dbReference type="Proteomes" id="UP000694861"/>
    </source>
</evidence>
<proteinExistence type="inferred from homology"/>
<reference evidence="5" key="2">
    <citation type="submission" date="2025-08" db="UniProtKB">
        <authorList>
            <consortium name="RefSeq"/>
        </authorList>
    </citation>
    <scope>IDENTIFICATION</scope>
</reference>
<protein>
    <recommendedName>
        <fullName evidence="1">Protein phosphatase</fullName>
        <ecNumber evidence="1">3.1.3.16</ecNumber>
    </recommendedName>
</protein>
<feature type="compositionally biased region" description="Basic and acidic residues" evidence="2">
    <location>
        <begin position="203"/>
        <end position="217"/>
    </location>
</feature>
<dbReference type="Gene3D" id="3.60.40.10">
    <property type="entry name" value="PPM-type phosphatase domain"/>
    <property type="match status" value="1"/>
</dbReference>
<comment type="catalytic activity">
    <reaction evidence="1">
        <text>O-phospho-L-threonyl-[protein] + H2O = L-threonyl-[protein] + phosphate</text>
        <dbReference type="Rhea" id="RHEA:47004"/>
        <dbReference type="Rhea" id="RHEA-COMP:11060"/>
        <dbReference type="Rhea" id="RHEA-COMP:11605"/>
        <dbReference type="ChEBI" id="CHEBI:15377"/>
        <dbReference type="ChEBI" id="CHEBI:30013"/>
        <dbReference type="ChEBI" id="CHEBI:43474"/>
        <dbReference type="ChEBI" id="CHEBI:61977"/>
        <dbReference type="EC" id="3.1.3.16"/>
    </reaction>
</comment>
<dbReference type="SUPFAM" id="SSF81606">
    <property type="entry name" value="PP2C-like"/>
    <property type="match status" value="1"/>
</dbReference>
<dbReference type="PANTHER" id="PTHR12320">
    <property type="entry name" value="PROTEIN PHOSPHATASE 2C"/>
    <property type="match status" value="1"/>
</dbReference>